<dbReference type="EMBL" id="VKHT01000094">
    <property type="protein sequence ID" value="MBB0243574.1"/>
    <property type="molecule type" value="Genomic_DNA"/>
</dbReference>
<keyword evidence="2" id="KW-0067">ATP-binding</keyword>
<dbReference type="GO" id="GO:0005524">
    <property type="term" value="F:ATP binding"/>
    <property type="evidence" value="ECO:0007669"/>
    <property type="project" value="UniProtKB-KW"/>
</dbReference>
<dbReference type="AlphaFoldDB" id="A0A7W3TB21"/>
<dbReference type="RefSeq" id="WP_182605226.1">
    <property type="nucleotide sequence ID" value="NZ_VKHT01000094.1"/>
</dbReference>
<keyword evidence="1" id="KW-0732">Signal</keyword>
<keyword evidence="2" id="KW-0547">Nucleotide-binding</keyword>
<organism evidence="2 3">
    <name type="scientific">Streptomyces alkaliphilus</name>
    <dbReference type="NCBI Taxonomy" id="1472722"/>
    <lineage>
        <taxon>Bacteria</taxon>
        <taxon>Bacillati</taxon>
        <taxon>Actinomycetota</taxon>
        <taxon>Actinomycetes</taxon>
        <taxon>Kitasatosporales</taxon>
        <taxon>Streptomycetaceae</taxon>
        <taxon>Streptomyces</taxon>
    </lineage>
</organism>
<evidence type="ECO:0000313" key="2">
    <source>
        <dbReference type="EMBL" id="MBB0243574.1"/>
    </source>
</evidence>
<evidence type="ECO:0000256" key="1">
    <source>
        <dbReference type="SAM" id="SignalP"/>
    </source>
</evidence>
<sequence>MSHPLKRHIARAALVIAAGAAPVAGAAGVAHALEPAQGDLGGLSALDGAAAGEALDGAMQKGTALAGEAAGEAVKTAVPATGKVLGAATRSATPAAQETVGGAAGSGAAVLGETVGALAGSGLANGNLPKDGLPLPKPSGAGLPIAVPIDGLPGGGPLAGGQGGLLGGLPIG</sequence>
<evidence type="ECO:0000313" key="3">
    <source>
        <dbReference type="Proteomes" id="UP000538929"/>
    </source>
</evidence>
<dbReference type="Proteomes" id="UP000538929">
    <property type="component" value="Unassembled WGS sequence"/>
</dbReference>
<accession>A0A7W3TB21</accession>
<feature type="signal peptide" evidence="1">
    <location>
        <begin position="1"/>
        <end position="26"/>
    </location>
</feature>
<protein>
    <submittedName>
        <fullName evidence="2">ATP-binding protein</fullName>
    </submittedName>
</protein>
<proteinExistence type="predicted"/>
<name>A0A7W3TB21_9ACTN</name>
<comment type="caution">
    <text evidence="2">The sequence shown here is derived from an EMBL/GenBank/DDBJ whole genome shotgun (WGS) entry which is preliminary data.</text>
</comment>
<keyword evidence="3" id="KW-1185">Reference proteome</keyword>
<reference evidence="3" key="1">
    <citation type="submission" date="2019-10" db="EMBL/GenBank/DDBJ databases">
        <title>Streptomyces sp. nov., a novel actinobacterium isolated from alkaline environment.</title>
        <authorList>
            <person name="Golinska P."/>
        </authorList>
    </citation>
    <scope>NUCLEOTIDE SEQUENCE [LARGE SCALE GENOMIC DNA]</scope>
    <source>
        <strain evidence="3">DSM 42118</strain>
    </source>
</reference>
<feature type="chain" id="PRO_5038644394" evidence="1">
    <location>
        <begin position="27"/>
        <end position="172"/>
    </location>
</feature>
<gene>
    <name evidence="2" type="ORF">FNQ90_05485</name>
</gene>